<feature type="domain" description="Knr4/Smi1-like" evidence="1">
    <location>
        <begin position="19"/>
        <end position="133"/>
    </location>
</feature>
<reference evidence="2" key="1">
    <citation type="submission" date="2023-07" db="EMBL/GenBank/DDBJ databases">
        <title>The genome sequence of Rhodocytophaga aerolata KACC 12507.</title>
        <authorList>
            <person name="Zhang X."/>
        </authorList>
    </citation>
    <scope>NUCLEOTIDE SEQUENCE</scope>
    <source>
        <strain evidence="2">KACC 12507</strain>
    </source>
</reference>
<comment type="caution">
    <text evidence="2">The sequence shown here is derived from an EMBL/GenBank/DDBJ whole genome shotgun (WGS) entry which is preliminary data.</text>
</comment>
<evidence type="ECO:0000313" key="2">
    <source>
        <dbReference type="EMBL" id="MDO1451856.1"/>
    </source>
</evidence>
<dbReference type="EMBL" id="JAUKPO010000105">
    <property type="protein sequence ID" value="MDO1451856.1"/>
    <property type="molecule type" value="Genomic_DNA"/>
</dbReference>
<dbReference type="InterPro" id="IPR037883">
    <property type="entry name" value="Knr4/Smi1-like_sf"/>
</dbReference>
<dbReference type="RefSeq" id="WP_302042651.1">
    <property type="nucleotide sequence ID" value="NZ_JAUKPO010000105.1"/>
</dbReference>
<dbReference type="Pfam" id="PF09346">
    <property type="entry name" value="SMI1_KNR4"/>
    <property type="match status" value="1"/>
</dbReference>
<dbReference type="SUPFAM" id="SSF160631">
    <property type="entry name" value="SMI1/KNR4-like"/>
    <property type="match status" value="1"/>
</dbReference>
<dbReference type="InterPro" id="IPR018958">
    <property type="entry name" value="Knr4/Smi1-like_dom"/>
</dbReference>
<protein>
    <submittedName>
        <fullName evidence="2">SMI1/KNR4 family protein</fullName>
    </submittedName>
</protein>
<dbReference type="Proteomes" id="UP001168528">
    <property type="component" value="Unassembled WGS sequence"/>
</dbReference>
<accession>A0ABT8RJ95</accession>
<gene>
    <name evidence="2" type="ORF">Q0590_36645</name>
</gene>
<organism evidence="2 3">
    <name type="scientific">Rhodocytophaga aerolata</name>
    <dbReference type="NCBI Taxonomy" id="455078"/>
    <lineage>
        <taxon>Bacteria</taxon>
        <taxon>Pseudomonadati</taxon>
        <taxon>Bacteroidota</taxon>
        <taxon>Cytophagia</taxon>
        <taxon>Cytophagales</taxon>
        <taxon>Rhodocytophagaceae</taxon>
        <taxon>Rhodocytophaga</taxon>
    </lineage>
</organism>
<sequence>MKIEGVIQVIEQNWKWIQGCSVAEINALEETIGQSLPTDYKLLLSRIGKEVDGFMTGSLFYYDSLLAMQEHGRALVKKNVHFPKALDENCFVFWFHQGYSILFFKLNEGANPPIYFYTETEDGESLVEWQDFKKVSDTLSDCLWEEVKAHLSTEKRIK</sequence>
<keyword evidence="3" id="KW-1185">Reference proteome</keyword>
<name>A0ABT8RJ95_9BACT</name>
<evidence type="ECO:0000313" key="3">
    <source>
        <dbReference type="Proteomes" id="UP001168528"/>
    </source>
</evidence>
<evidence type="ECO:0000259" key="1">
    <source>
        <dbReference type="Pfam" id="PF09346"/>
    </source>
</evidence>
<proteinExistence type="predicted"/>
<dbReference type="Gene3D" id="3.40.1580.10">
    <property type="entry name" value="SMI1/KNR4-like"/>
    <property type="match status" value="1"/>
</dbReference>